<proteinExistence type="predicted"/>
<feature type="region of interest" description="Disordered" evidence="1">
    <location>
        <begin position="1"/>
        <end position="23"/>
    </location>
</feature>
<dbReference type="InterPro" id="IPR013098">
    <property type="entry name" value="Ig_I-set"/>
</dbReference>
<dbReference type="GO" id="GO:0005886">
    <property type="term" value="C:plasma membrane"/>
    <property type="evidence" value="ECO:0007669"/>
    <property type="project" value="TreeGrafter"/>
</dbReference>
<feature type="domain" description="Ig-like" evidence="2">
    <location>
        <begin position="10"/>
        <end position="86"/>
    </location>
</feature>
<dbReference type="Pfam" id="PF13895">
    <property type="entry name" value="Ig_2"/>
    <property type="match status" value="1"/>
</dbReference>
<dbReference type="Pfam" id="PF07679">
    <property type="entry name" value="I-set"/>
    <property type="match status" value="1"/>
</dbReference>
<dbReference type="InterPro" id="IPR003599">
    <property type="entry name" value="Ig_sub"/>
</dbReference>
<evidence type="ECO:0000313" key="4">
    <source>
        <dbReference type="Proteomes" id="UP000694549"/>
    </source>
</evidence>
<keyword evidence="4" id="KW-1185">Reference proteome</keyword>
<dbReference type="InterPro" id="IPR013783">
    <property type="entry name" value="Ig-like_fold"/>
</dbReference>
<dbReference type="SMART" id="SM00409">
    <property type="entry name" value="IG"/>
    <property type="match status" value="1"/>
</dbReference>
<dbReference type="CDD" id="cd00096">
    <property type="entry name" value="Ig"/>
    <property type="match status" value="1"/>
</dbReference>
<dbReference type="InterPro" id="IPR036179">
    <property type="entry name" value="Ig-like_dom_sf"/>
</dbReference>
<evidence type="ECO:0000259" key="2">
    <source>
        <dbReference type="PROSITE" id="PS50835"/>
    </source>
</evidence>
<dbReference type="InterPro" id="IPR007110">
    <property type="entry name" value="Ig-like_dom"/>
</dbReference>
<dbReference type="PROSITE" id="PS50835">
    <property type="entry name" value="IG_LIKE"/>
    <property type="match status" value="1"/>
</dbReference>
<dbReference type="AlphaFoldDB" id="A0A8B9ZUX1"/>
<dbReference type="InterPro" id="IPR003598">
    <property type="entry name" value="Ig_sub2"/>
</dbReference>
<dbReference type="GO" id="GO:0005769">
    <property type="term" value="C:early endosome"/>
    <property type="evidence" value="ECO:0007669"/>
    <property type="project" value="TreeGrafter"/>
</dbReference>
<dbReference type="PANTHER" id="PTHR47243">
    <property type="entry name" value="SIALOADHESIN"/>
    <property type="match status" value="1"/>
</dbReference>
<dbReference type="GO" id="GO:0075512">
    <property type="term" value="P:clathrin-dependent endocytosis of virus by host cell"/>
    <property type="evidence" value="ECO:0007669"/>
    <property type="project" value="TreeGrafter"/>
</dbReference>
<reference evidence="3" key="1">
    <citation type="submission" date="2025-08" db="UniProtKB">
        <authorList>
            <consortium name="Ensembl"/>
        </authorList>
    </citation>
    <scope>IDENTIFICATION</scope>
</reference>
<name>A0A8B9ZUX1_9AVES</name>
<dbReference type="Gene3D" id="2.60.40.10">
    <property type="entry name" value="Immunoglobulins"/>
    <property type="match status" value="2"/>
</dbReference>
<dbReference type="SMART" id="SM00408">
    <property type="entry name" value="IGc2"/>
    <property type="match status" value="1"/>
</dbReference>
<reference evidence="3" key="2">
    <citation type="submission" date="2025-09" db="UniProtKB">
        <authorList>
            <consortium name="Ensembl"/>
        </authorList>
    </citation>
    <scope>IDENTIFICATION</scope>
</reference>
<dbReference type="Proteomes" id="UP000694549">
    <property type="component" value="Unplaced"/>
</dbReference>
<accession>A0A8B9ZUX1</accession>
<sequence length="185" mass="19437">FGVKMSTLLPHRGGAPSPEVPEGATATMNCSAVPWVGDEANYTWYKDSRWLREGPASVLVLGPVSSADAGFYHCRASGVHPPAALALYRRGHLLASSLATASTPGLRAAASLNALRLEIVALGPEDAGEYSCVATNPLGNATASAYFDTRSEWGRTPWGCFWGGGGSVGFQVLGRWGIIGRGLRF</sequence>
<evidence type="ECO:0000256" key="1">
    <source>
        <dbReference type="SAM" id="MobiDB-lite"/>
    </source>
</evidence>
<dbReference type="PANTHER" id="PTHR47243:SF1">
    <property type="entry name" value="SIALOADHESIN"/>
    <property type="match status" value="1"/>
</dbReference>
<dbReference type="GO" id="GO:0005770">
    <property type="term" value="C:late endosome"/>
    <property type="evidence" value="ECO:0007669"/>
    <property type="project" value="TreeGrafter"/>
</dbReference>
<dbReference type="Ensembl" id="ENSAZOT00000017905.1">
    <property type="protein sequence ID" value="ENSAZOP00000016650.1"/>
    <property type="gene ID" value="ENSAZOG00000010846.1"/>
</dbReference>
<dbReference type="GO" id="GO:0046790">
    <property type="term" value="F:virion binding"/>
    <property type="evidence" value="ECO:0007669"/>
    <property type="project" value="TreeGrafter"/>
</dbReference>
<dbReference type="SUPFAM" id="SSF48726">
    <property type="entry name" value="Immunoglobulin"/>
    <property type="match status" value="1"/>
</dbReference>
<protein>
    <recommendedName>
        <fullName evidence="2">Ig-like domain-containing protein</fullName>
    </recommendedName>
</protein>
<evidence type="ECO:0000313" key="3">
    <source>
        <dbReference type="Ensembl" id="ENSAZOP00000016650.1"/>
    </source>
</evidence>
<organism evidence="3 4">
    <name type="scientific">Anas zonorhyncha</name>
    <name type="common">Eastern spot-billed duck</name>
    <dbReference type="NCBI Taxonomy" id="75864"/>
    <lineage>
        <taxon>Eukaryota</taxon>
        <taxon>Metazoa</taxon>
        <taxon>Chordata</taxon>
        <taxon>Craniata</taxon>
        <taxon>Vertebrata</taxon>
        <taxon>Euteleostomi</taxon>
        <taxon>Archelosauria</taxon>
        <taxon>Archosauria</taxon>
        <taxon>Dinosauria</taxon>
        <taxon>Saurischia</taxon>
        <taxon>Theropoda</taxon>
        <taxon>Coelurosauria</taxon>
        <taxon>Aves</taxon>
        <taxon>Neognathae</taxon>
        <taxon>Galloanserae</taxon>
        <taxon>Anseriformes</taxon>
        <taxon>Anatidae</taxon>
        <taxon>Anatinae</taxon>
        <taxon>Anas</taxon>
    </lineage>
</organism>